<name>A0A0C1ZED3_9VIBR</name>
<evidence type="ECO:0000256" key="4">
    <source>
        <dbReference type="ARBA" id="ARBA00022723"/>
    </source>
</evidence>
<dbReference type="SFLD" id="SFLDG01384">
    <property type="entry name" value="thioether_bond_formation_requi"/>
    <property type="match status" value="1"/>
</dbReference>
<dbReference type="SUPFAM" id="SSF102114">
    <property type="entry name" value="Radical SAM enzymes"/>
    <property type="match status" value="1"/>
</dbReference>
<dbReference type="SFLD" id="SFLDG01386">
    <property type="entry name" value="main_SPASM_domain-containing"/>
    <property type="match status" value="1"/>
</dbReference>
<comment type="similarity">
    <text evidence="7">Belongs to the radical SAM superfamily. Anaerobic sulfatase-maturating enzyme family.</text>
</comment>
<sequence>MRTDMTLENENVTGVYSPQLQLPKLTHDVYRFHAVSKPAASRCNLDCTYCFYLHKASLLEQTDQAKMSDETLERYIQQYIEAQTGDEVIFTWQGGEPTLMGLDFFEKVIALQKRYKKPKQTILNDLQTNGILLNETWCKFLKKNQFLVGISIDGPKHLHDQHRLSRSGKSSFGKVMTAVRLLKQFQIEFNALCVVNQDNGAFPLDVYRFLRDHVQPRVIQFIPCVEPKAFTHTAPIKWGRETLIQIGNPALAPKQLDAYVTEWSVGAGQWGTFLTTIWDEWFQHDFGKVFIDQFENVISQMFGYGAQKCVSAEFCGKAVAIEHNGDIYSCDHFVYPEYNLGNIANTHMGDLVFSSKQQAFGTFKTNDLPSDCRQCFFLSLCFGECPKNRFTKTTKGELGLNYLCPGLKKFYSKVVNHHASLQQRLQL</sequence>
<evidence type="ECO:0000256" key="3">
    <source>
        <dbReference type="ARBA" id="ARBA00022691"/>
    </source>
</evidence>
<keyword evidence="2" id="KW-0004">4Fe-4S</keyword>
<dbReference type="InterPro" id="IPR023867">
    <property type="entry name" value="Sulphatase_maturase_rSAM"/>
</dbReference>
<dbReference type="PATRIC" id="fig|1229493.5.peg.5903"/>
<dbReference type="InterPro" id="IPR023885">
    <property type="entry name" value="4Fe4S-binding_SPASM_dom"/>
</dbReference>
<evidence type="ECO:0000313" key="9">
    <source>
        <dbReference type="EMBL" id="KIF54374.1"/>
    </source>
</evidence>
<keyword evidence="4" id="KW-0479">Metal-binding</keyword>
<dbReference type="SFLD" id="SFLDS00029">
    <property type="entry name" value="Radical_SAM"/>
    <property type="match status" value="1"/>
</dbReference>
<proteinExistence type="inferred from homology"/>
<evidence type="ECO:0000259" key="8">
    <source>
        <dbReference type="PROSITE" id="PS51918"/>
    </source>
</evidence>
<keyword evidence="3" id="KW-0949">S-adenosyl-L-methionine</keyword>
<dbReference type="PROSITE" id="PS51918">
    <property type="entry name" value="RADICAL_SAM"/>
    <property type="match status" value="1"/>
</dbReference>
<dbReference type="CDD" id="cd21120">
    <property type="entry name" value="SPASM_anSME"/>
    <property type="match status" value="1"/>
</dbReference>
<evidence type="ECO:0000256" key="5">
    <source>
        <dbReference type="ARBA" id="ARBA00023004"/>
    </source>
</evidence>
<protein>
    <submittedName>
        <fullName evidence="9">Sulfatase maturase</fullName>
    </submittedName>
</protein>
<dbReference type="GO" id="GO:0016491">
    <property type="term" value="F:oxidoreductase activity"/>
    <property type="evidence" value="ECO:0007669"/>
    <property type="project" value="InterPro"/>
</dbReference>
<evidence type="ECO:0000256" key="6">
    <source>
        <dbReference type="ARBA" id="ARBA00023014"/>
    </source>
</evidence>
<dbReference type="CDD" id="cd01335">
    <property type="entry name" value="Radical_SAM"/>
    <property type="match status" value="1"/>
</dbReference>
<comment type="caution">
    <text evidence="9">The sequence shown here is derived from an EMBL/GenBank/DDBJ whole genome shotgun (WGS) entry which is preliminary data.</text>
</comment>
<reference evidence="9 10" key="1">
    <citation type="submission" date="2014-07" db="EMBL/GenBank/DDBJ databases">
        <title>Unique and conserved regions in Vibrio harveyi and related species in comparison with the shrimp pathogen Vibrio harveyi CAIM 1792.</title>
        <authorList>
            <person name="Espinoza-Valles I."/>
            <person name="Vora G."/>
            <person name="Leekitcharoenphon P."/>
            <person name="Ussery D."/>
            <person name="Hoj L."/>
            <person name="Gomez-Gil B."/>
        </authorList>
    </citation>
    <scope>NUCLEOTIDE SEQUENCE [LARGE SCALE GENOMIC DNA]</scope>
    <source>
        <strain evidence="10">CAIM 1854 / LMG 25443</strain>
    </source>
</reference>
<evidence type="ECO:0000313" key="10">
    <source>
        <dbReference type="Proteomes" id="UP000031586"/>
    </source>
</evidence>
<dbReference type="Pfam" id="PF13186">
    <property type="entry name" value="SPASM"/>
    <property type="match status" value="1"/>
</dbReference>
<dbReference type="SFLD" id="SFLDG01072">
    <property type="entry name" value="dehydrogenase_like"/>
    <property type="match status" value="1"/>
</dbReference>
<dbReference type="InterPro" id="IPR034491">
    <property type="entry name" value="Anaerob_Ser_sulfatase-maturase"/>
</dbReference>
<feature type="domain" description="Radical SAM core" evidence="8">
    <location>
        <begin position="28"/>
        <end position="254"/>
    </location>
</feature>
<comment type="cofactor">
    <cofactor evidence="1">
        <name>[4Fe-4S] cluster</name>
        <dbReference type="ChEBI" id="CHEBI:49883"/>
    </cofactor>
</comment>
<dbReference type="Proteomes" id="UP000031586">
    <property type="component" value="Unassembled WGS sequence"/>
</dbReference>
<dbReference type="NCBIfam" id="TIGR04085">
    <property type="entry name" value="rSAM_more_4Fe4S"/>
    <property type="match status" value="1"/>
</dbReference>
<dbReference type="GO" id="GO:0046872">
    <property type="term" value="F:metal ion binding"/>
    <property type="evidence" value="ECO:0007669"/>
    <property type="project" value="UniProtKB-KW"/>
</dbReference>
<gene>
    <name evidence="9" type="ORF">H735_04845</name>
</gene>
<dbReference type="GO" id="GO:0051539">
    <property type="term" value="F:4 iron, 4 sulfur cluster binding"/>
    <property type="evidence" value="ECO:0007669"/>
    <property type="project" value="UniProtKB-KW"/>
</dbReference>
<accession>A0A0C1ZED3</accession>
<dbReference type="InterPro" id="IPR058240">
    <property type="entry name" value="rSAM_sf"/>
</dbReference>
<dbReference type="NCBIfam" id="TIGR03942">
    <property type="entry name" value="sulfatase_rSAM"/>
    <property type="match status" value="1"/>
</dbReference>
<dbReference type="Pfam" id="PF04055">
    <property type="entry name" value="Radical_SAM"/>
    <property type="match status" value="1"/>
</dbReference>
<keyword evidence="6" id="KW-0411">Iron-sulfur</keyword>
<evidence type="ECO:0000256" key="7">
    <source>
        <dbReference type="ARBA" id="ARBA00023601"/>
    </source>
</evidence>
<dbReference type="SFLD" id="SFLDF00285">
    <property type="entry name" value="anaerobic_Ser-type_sulfatase-m"/>
    <property type="match status" value="1"/>
</dbReference>
<dbReference type="PANTHER" id="PTHR43273:SF3">
    <property type="entry name" value="ANAEROBIC SULFATASE-MATURATING ENZYME HOMOLOG ASLB-RELATED"/>
    <property type="match status" value="1"/>
</dbReference>
<dbReference type="InterPro" id="IPR047207">
    <property type="entry name" value="SPASM_anSME"/>
</dbReference>
<dbReference type="InterPro" id="IPR007197">
    <property type="entry name" value="rSAM"/>
</dbReference>
<organism evidence="9 10">
    <name type="scientific">Vibrio owensii CAIM 1854 = LMG 25443</name>
    <dbReference type="NCBI Taxonomy" id="1229493"/>
    <lineage>
        <taxon>Bacteria</taxon>
        <taxon>Pseudomonadati</taxon>
        <taxon>Pseudomonadota</taxon>
        <taxon>Gammaproteobacteria</taxon>
        <taxon>Vibrionales</taxon>
        <taxon>Vibrionaceae</taxon>
        <taxon>Vibrio</taxon>
    </lineage>
</organism>
<evidence type="ECO:0000256" key="1">
    <source>
        <dbReference type="ARBA" id="ARBA00001966"/>
    </source>
</evidence>
<evidence type="ECO:0000256" key="2">
    <source>
        <dbReference type="ARBA" id="ARBA00022485"/>
    </source>
</evidence>
<dbReference type="PANTHER" id="PTHR43273">
    <property type="entry name" value="ANAEROBIC SULFATASE-MATURATING ENZYME HOMOLOG ASLB-RELATED"/>
    <property type="match status" value="1"/>
</dbReference>
<dbReference type="EMBL" id="JPRD01000008">
    <property type="protein sequence ID" value="KIF54374.1"/>
    <property type="molecule type" value="Genomic_DNA"/>
</dbReference>
<keyword evidence="5" id="KW-0408">Iron</keyword>
<dbReference type="Gene3D" id="3.20.20.70">
    <property type="entry name" value="Aldolase class I"/>
    <property type="match status" value="1"/>
</dbReference>
<dbReference type="SFLD" id="SFLDG01067">
    <property type="entry name" value="SPASM/twitch_domain_containing"/>
    <property type="match status" value="1"/>
</dbReference>
<dbReference type="AlphaFoldDB" id="A0A0C1ZED3"/>
<dbReference type="InterPro" id="IPR013785">
    <property type="entry name" value="Aldolase_TIM"/>
</dbReference>